<sequence>MSPLTNKKTRTYQSTVLAGILLLGALALSLSFGGAPASDAVRSISLVVRPLPGLPGYVDEPYTLFADGVVIREDLTDADGVILFDHIPGTQVYAVELVNGRRFEIRPTDSTKAAGREPNPAHPSPP</sequence>
<dbReference type="AlphaFoldDB" id="A0A5C5QF59"/>
<gene>
    <name evidence="2" type="ORF">FIV36_13435</name>
</gene>
<feature type="region of interest" description="Disordered" evidence="1">
    <location>
        <begin position="106"/>
        <end position="126"/>
    </location>
</feature>
<dbReference type="Proteomes" id="UP000317951">
    <property type="component" value="Unassembled WGS sequence"/>
</dbReference>
<name>A0A5C5QF59_9PSED</name>
<evidence type="ECO:0000313" key="2">
    <source>
        <dbReference type="EMBL" id="TWS03953.1"/>
    </source>
</evidence>
<comment type="caution">
    <text evidence="2">The sequence shown here is derived from an EMBL/GenBank/DDBJ whole genome shotgun (WGS) entry which is preliminary data.</text>
</comment>
<reference evidence="2 3" key="1">
    <citation type="submission" date="2019-06" db="EMBL/GenBank/DDBJ databases">
        <title>Pseudomonas bimorpha sp. nov. isolated from bovine raw milk and skim milk concentrate.</title>
        <authorList>
            <person name="Hofmann K."/>
            <person name="Huptas C."/>
            <person name="Doll E."/>
            <person name="Scherer S."/>
            <person name="Wenning M."/>
        </authorList>
    </citation>
    <scope>NUCLEOTIDE SEQUENCE [LARGE SCALE GENOMIC DNA]</scope>
    <source>
        <strain evidence="2 3">DSM 17835</strain>
    </source>
</reference>
<dbReference type="EMBL" id="VFET01000010">
    <property type="protein sequence ID" value="TWS03953.1"/>
    <property type="molecule type" value="Genomic_DNA"/>
</dbReference>
<accession>A0A5C5QF59</accession>
<proteinExistence type="predicted"/>
<dbReference type="RefSeq" id="WP_042946583.1">
    <property type="nucleotide sequence ID" value="NZ_CP091043.1"/>
</dbReference>
<dbReference type="GeneID" id="78554949"/>
<evidence type="ECO:0000256" key="1">
    <source>
        <dbReference type="SAM" id="MobiDB-lite"/>
    </source>
</evidence>
<evidence type="ECO:0000313" key="3">
    <source>
        <dbReference type="Proteomes" id="UP000317951"/>
    </source>
</evidence>
<protein>
    <submittedName>
        <fullName evidence="2">Uncharacterized protein</fullName>
    </submittedName>
</protein>
<organism evidence="2 3">
    <name type="scientific">Pseudomonas extremaustralis</name>
    <dbReference type="NCBI Taxonomy" id="359110"/>
    <lineage>
        <taxon>Bacteria</taxon>
        <taxon>Pseudomonadati</taxon>
        <taxon>Pseudomonadota</taxon>
        <taxon>Gammaproteobacteria</taxon>
        <taxon>Pseudomonadales</taxon>
        <taxon>Pseudomonadaceae</taxon>
        <taxon>Pseudomonas</taxon>
    </lineage>
</organism>